<reference evidence="3 4" key="1">
    <citation type="submission" date="2021-09" db="EMBL/GenBank/DDBJ databases">
        <title>The complete genome sequence of a new microorganism.</title>
        <authorList>
            <person name="Zi Z."/>
        </authorList>
    </citation>
    <scope>NUCLEOTIDE SEQUENCE [LARGE SCALE GENOMIC DNA]</scope>
    <source>
        <strain evidence="3 4">WGZ8</strain>
    </source>
</reference>
<evidence type="ECO:0000313" key="4">
    <source>
        <dbReference type="Proteomes" id="UP000704176"/>
    </source>
</evidence>
<feature type="chain" id="PRO_5045876524" description="Alpha-L-arabinofuranosidase" evidence="2">
    <location>
        <begin position="29"/>
        <end position="537"/>
    </location>
</feature>
<accession>A0ABS7VU68</accession>
<organism evidence="3 4">
    <name type="scientific">Microvirga puerhi</name>
    <dbReference type="NCBI Taxonomy" id="2876078"/>
    <lineage>
        <taxon>Bacteria</taxon>
        <taxon>Pseudomonadati</taxon>
        <taxon>Pseudomonadota</taxon>
        <taxon>Alphaproteobacteria</taxon>
        <taxon>Hyphomicrobiales</taxon>
        <taxon>Methylobacteriaceae</taxon>
        <taxon>Microvirga</taxon>
    </lineage>
</organism>
<dbReference type="RefSeq" id="WP_224315849.1">
    <property type="nucleotide sequence ID" value="NZ_JAIRBM010000027.1"/>
</dbReference>
<name>A0ABS7VU68_9HYPH</name>
<feature type="signal peptide" evidence="2">
    <location>
        <begin position="1"/>
        <end position="28"/>
    </location>
</feature>
<keyword evidence="4" id="KW-1185">Reference proteome</keyword>
<evidence type="ECO:0008006" key="5">
    <source>
        <dbReference type="Google" id="ProtNLM"/>
    </source>
</evidence>
<dbReference type="InterPro" id="IPR017853">
    <property type="entry name" value="GH"/>
</dbReference>
<dbReference type="PANTHER" id="PTHR46145">
    <property type="entry name" value="HEPARANASE"/>
    <property type="match status" value="1"/>
</dbReference>
<keyword evidence="2" id="KW-0732">Signal</keyword>
<dbReference type="PANTHER" id="PTHR46145:SF4">
    <property type="entry name" value="HEPARANASE"/>
    <property type="match status" value="1"/>
</dbReference>
<dbReference type="SUPFAM" id="SSF51445">
    <property type="entry name" value="(Trans)glycosidases"/>
    <property type="match status" value="1"/>
</dbReference>
<comment type="caution">
    <text evidence="3">The sequence shown here is derived from an EMBL/GenBank/DDBJ whole genome shotgun (WGS) entry which is preliminary data.</text>
</comment>
<dbReference type="EMBL" id="JAIRBM010000027">
    <property type="protein sequence ID" value="MBZ6079100.1"/>
    <property type="molecule type" value="Genomic_DNA"/>
</dbReference>
<protein>
    <recommendedName>
        <fullName evidence="5">Alpha-L-arabinofuranosidase</fullName>
    </recommendedName>
</protein>
<evidence type="ECO:0000256" key="1">
    <source>
        <dbReference type="SAM" id="MobiDB-lite"/>
    </source>
</evidence>
<proteinExistence type="predicted"/>
<dbReference type="InterPro" id="IPR005199">
    <property type="entry name" value="Glyco_hydro_79"/>
</dbReference>
<feature type="region of interest" description="Disordered" evidence="1">
    <location>
        <begin position="76"/>
        <end position="95"/>
    </location>
</feature>
<sequence length="537" mass="57983">MRRDRSQGLSASLTLAFLAAGLGSPVMAQSVSLKPAAMPKLGTVDERYQSYNVEMLEVTGGRFWRPYGPDLKAALRQPAPTSAAQSNGDTPPGMNPAVYEYRPPIDLANPRLRKLAAALGPAYVRVSGTWANTTYFPDDGQAPSTPPPGFMGVLTQQQWKGVVDFAKAVDAEIITSFATGVGTRNPQGIWTPEQAKRLLGYTRSMGGRIAAAEWMNEPTLATMGGAPQGYDAAAYGRDFKRFRAFADQAAPDMIVLGPGSVGETTGNWGVISSYDSAQVLKTRDLLVASQSAPVDAFSYHHYGAVSLRCAPASQTTQEAALTEDWLGRTDQTLAFYRTLRNRFEPGKPFWLTETADAACGGNPWAGTFLDTFRYLDQLGRLAKQEVRVVAHNTLVASDYGLLNDKTLEPKPNYWAALLWRRLMGSTVLETEVPIQEGFHIYAHCLRGTPGGVAVLAINNSRTKPSAVEIPKAAEGYTLTAPQLESASLRLNGQKVKLGVQDELPDLQARRLSAGRVEIAPASITFLAVPEAGNPSCR</sequence>
<gene>
    <name evidence="3" type="ORF">K9B37_22865</name>
</gene>
<feature type="compositionally biased region" description="Polar residues" evidence="1">
    <location>
        <begin position="79"/>
        <end position="89"/>
    </location>
</feature>
<dbReference type="Gene3D" id="3.20.20.80">
    <property type="entry name" value="Glycosidases"/>
    <property type="match status" value="1"/>
</dbReference>
<dbReference type="Proteomes" id="UP000704176">
    <property type="component" value="Unassembled WGS sequence"/>
</dbReference>
<evidence type="ECO:0000256" key="2">
    <source>
        <dbReference type="SAM" id="SignalP"/>
    </source>
</evidence>
<dbReference type="Pfam" id="PF03662">
    <property type="entry name" value="Glyco_hydro_79n"/>
    <property type="match status" value="1"/>
</dbReference>
<evidence type="ECO:0000313" key="3">
    <source>
        <dbReference type="EMBL" id="MBZ6079100.1"/>
    </source>
</evidence>